<dbReference type="GO" id="GO:0019645">
    <property type="term" value="P:anaerobic electron transport chain"/>
    <property type="evidence" value="ECO:0007669"/>
    <property type="project" value="TreeGrafter"/>
</dbReference>
<dbReference type="Gene3D" id="1.20.950.20">
    <property type="entry name" value="Transmembrane di-heme cytochromes, Chain C"/>
    <property type="match status" value="1"/>
</dbReference>
<evidence type="ECO:0000256" key="1">
    <source>
        <dbReference type="ARBA" id="ARBA00001971"/>
    </source>
</evidence>
<feature type="transmembrane region" description="Helical" evidence="18">
    <location>
        <begin position="180"/>
        <end position="199"/>
    </location>
</feature>
<dbReference type="PANTHER" id="PTHR30598">
    <property type="entry name" value="NITRATE REDUCTASE PRIVATE CHAPERONE, REDOX ENZYME MATURATION PROTEIN REMP FAMILY"/>
    <property type="match status" value="1"/>
</dbReference>
<dbReference type="GO" id="GO:0009325">
    <property type="term" value="C:nitrate reductase complex"/>
    <property type="evidence" value="ECO:0007669"/>
    <property type="project" value="InterPro"/>
</dbReference>
<dbReference type="EC" id="1.7.5.1" evidence="3"/>
<proteinExistence type="predicted"/>
<dbReference type="NCBIfam" id="TIGR00351">
    <property type="entry name" value="narI"/>
    <property type="match status" value="1"/>
</dbReference>
<organism evidence="20 21">
    <name type="scientific">Escherichia coli</name>
    <dbReference type="NCBI Taxonomy" id="562"/>
    <lineage>
        <taxon>Bacteria</taxon>
        <taxon>Pseudomonadati</taxon>
        <taxon>Pseudomonadota</taxon>
        <taxon>Gammaproteobacteria</taxon>
        <taxon>Enterobacterales</taxon>
        <taxon>Enterobacteriaceae</taxon>
        <taxon>Escherichia</taxon>
    </lineage>
</organism>
<dbReference type="GO" id="GO:0009055">
    <property type="term" value="F:electron transfer activity"/>
    <property type="evidence" value="ECO:0007669"/>
    <property type="project" value="TreeGrafter"/>
</dbReference>
<dbReference type="FunFam" id="1.20.950.20:FF:000001">
    <property type="entry name" value="Respiratory nitrate reductase subunit gamma"/>
    <property type="match status" value="1"/>
</dbReference>
<evidence type="ECO:0000256" key="3">
    <source>
        <dbReference type="ARBA" id="ARBA00012500"/>
    </source>
</evidence>
<keyword evidence="14 18" id="KW-0472">Membrane</keyword>
<dbReference type="EMBL" id="UARS01000023">
    <property type="protein sequence ID" value="SPW59279.1"/>
    <property type="molecule type" value="Genomic_DNA"/>
</dbReference>
<keyword evidence="5" id="KW-1003">Cell membrane</keyword>
<evidence type="ECO:0000256" key="5">
    <source>
        <dbReference type="ARBA" id="ARBA00022475"/>
    </source>
</evidence>
<keyword evidence="11 20" id="KW-0560">Oxidoreductase</keyword>
<evidence type="ECO:0000256" key="15">
    <source>
        <dbReference type="ARBA" id="ARBA00048294"/>
    </source>
</evidence>
<keyword evidence="9" id="KW-0249">Electron transport</keyword>
<feature type="binding site" description="axial binding residue" evidence="17">
    <location>
        <position position="71"/>
    </location>
    <ligand>
        <name>heme b</name>
        <dbReference type="ChEBI" id="CHEBI:60344"/>
        <label>1</label>
    </ligand>
    <ligandPart>
        <name>Fe</name>
        <dbReference type="ChEBI" id="CHEBI:18248"/>
    </ligandPart>
</feature>
<protein>
    <recommendedName>
        <fullName evidence="3">nitrate reductase (quinone)</fullName>
        <ecNumber evidence="3">1.7.5.1</ecNumber>
    </recommendedName>
</protein>
<accession>A0A2X1KL19</accession>
<dbReference type="AlphaFoldDB" id="A0A2X1KL19"/>
<dbReference type="InterPro" id="IPR036197">
    <property type="entry name" value="NarG-like_sf"/>
</dbReference>
<dbReference type="GO" id="GO:0046872">
    <property type="term" value="F:metal ion binding"/>
    <property type="evidence" value="ECO:0007669"/>
    <property type="project" value="UniProtKB-KW"/>
</dbReference>
<dbReference type="GO" id="GO:0020037">
    <property type="term" value="F:heme binding"/>
    <property type="evidence" value="ECO:0007669"/>
    <property type="project" value="TreeGrafter"/>
</dbReference>
<evidence type="ECO:0000256" key="2">
    <source>
        <dbReference type="ARBA" id="ARBA00004651"/>
    </source>
</evidence>
<evidence type="ECO:0000256" key="11">
    <source>
        <dbReference type="ARBA" id="ARBA00023002"/>
    </source>
</evidence>
<evidence type="ECO:0000256" key="4">
    <source>
        <dbReference type="ARBA" id="ARBA00022448"/>
    </source>
</evidence>
<evidence type="ECO:0000256" key="10">
    <source>
        <dbReference type="ARBA" id="ARBA00022989"/>
    </source>
</evidence>
<dbReference type="GO" id="GO:0005886">
    <property type="term" value="C:plasma membrane"/>
    <property type="evidence" value="ECO:0007669"/>
    <property type="project" value="UniProtKB-SubCell"/>
</dbReference>
<evidence type="ECO:0000259" key="19">
    <source>
        <dbReference type="Pfam" id="PF02665"/>
    </source>
</evidence>
<comment type="cofactor">
    <cofactor evidence="1">
        <name>heme</name>
        <dbReference type="ChEBI" id="CHEBI:30413"/>
    </cofactor>
</comment>
<name>A0A2X1KL19_ECOLX</name>
<evidence type="ECO:0000256" key="17">
    <source>
        <dbReference type="PIRSR" id="PIRSR603816-1"/>
    </source>
</evidence>
<keyword evidence="8" id="KW-0479">Metal-binding</keyword>
<evidence type="ECO:0000256" key="7">
    <source>
        <dbReference type="ARBA" id="ARBA00022692"/>
    </source>
</evidence>
<gene>
    <name evidence="20" type="primary">narV</name>
    <name evidence="20" type="ORF">NCTC11126_06657</name>
</gene>
<keyword evidence="7 18" id="KW-0812">Transmembrane</keyword>
<evidence type="ECO:0000256" key="9">
    <source>
        <dbReference type="ARBA" id="ARBA00022982"/>
    </source>
</evidence>
<evidence type="ECO:0000256" key="6">
    <source>
        <dbReference type="ARBA" id="ARBA00022617"/>
    </source>
</evidence>
<feature type="domain" description="NarG-like" evidence="19">
    <location>
        <begin position="6"/>
        <end position="201"/>
    </location>
</feature>
<feature type="transmembrane region" description="Helical" evidence="18">
    <location>
        <begin position="89"/>
        <end position="108"/>
    </location>
</feature>
<feature type="binding site" description="axial binding residue" evidence="17">
    <location>
        <position position="188"/>
    </location>
    <ligand>
        <name>heme b</name>
        <dbReference type="ChEBI" id="CHEBI:60344"/>
        <label>1</label>
    </ligand>
    <ligandPart>
        <name>Fe</name>
        <dbReference type="ChEBI" id="CHEBI:18248"/>
    </ligandPart>
</feature>
<evidence type="ECO:0000256" key="18">
    <source>
        <dbReference type="SAM" id="Phobius"/>
    </source>
</evidence>
<comment type="subcellular location">
    <subcellularLocation>
        <location evidence="2">Cell membrane</location>
        <topology evidence="2">Multi-pass membrane protein</topology>
    </subcellularLocation>
</comment>
<evidence type="ECO:0000313" key="20">
    <source>
        <dbReference type="EMBL" id="SPW59279.1"/>
    </source>
</evidence>
<keyword evidence="12 17" id="KW-0408">Iron</keyword>
<comment type="catalytic activity">
    <reaction evidence="15">
        <text>nitrate + a quinol = a quinone + nitrite + H2O</text>
        <dbReference type="Rhea" id="RHEA:56144"/>
        <dbReference type="ChEBI" id="CHEBI:15377"/>
        <dbReference type="ChEBI" id="CHEBI:16301"/>
        <dbReference type="ChEBI" id="CHEBI:17632"/>
        <dbReference type="ChEBI" id="CHEBI:24646"/>
        <dbReference type="ChEBI" id="CHEBI:132124"/>
        <dbReference type="EC" id="1.7.5.1"/>
    </reaction>
</comment>
<dbReference type="GO" id="GO:0160182">
    <property type="term" value="F:nitrate reductase (quinone) activity"/>
    <property type="evidence" value="ECO:0007669"/>
    <property type="project" value="UniProtKB-EC"/>
</dbReference>
<dbReference type="Proteomes" id="UP000250561">
    <property type="component" value="Unassembled WGS sequence"/>
</dbReference>
<keyword evidence="4" id="KW-0813">Transport</keyword>
<evidence type="ECO:0000256" key="16">
    <source>
        <dbReference type="ARBA" id="ARBA00063882"/>
    </source>
</evidence>
<evidence type="ECO:0000256" key="13">
    <source>
        <dbReference type="ARBA" id="ARBA00023063"/>
    </source>
</evidence>
<reference evidence="20 21" key="1">
    <citation type="submission" date="2018-06" db="EMBL/GenBank/DDBJ databases">
        <authorList>
            <consortium name="Pathogen Informatics"/>
            <person name="Doyle S."/>
        </authorList>
    </citation>
    <scope>NUCLEOTIDE SEQUENCE [LARGE SCALE GENOMIC DNA]</scope>
    <source>
        <strain evidence="20 21">NCTC11126</strain>
    </source>
</reference>
<feature type="transmembrane region" description="Helical" evidence="18">
    <location>
        <begin position="12"/>
        <end position="29"/>
    </location>
</feature>
<dbReference type="PANTHER" id="PTHR30598:SF4">
    <property type="entry name" value="RESPIRATORY NITRATE REDUCTASE 2 GAMMA CHAIN"/>
    <property type="match status" value="1"/>
</dbReference>
<comment type="subunit">
    <text evidence="16">Dimer of heterotrimers each composed of an alpha, a beta and a gamma chain. Alpha and beta are catalytic chains; gamma chains are involved in binding the enzyme complex to the cytoplasmic membrane.</text>
</comment>
<feature type="transmembrane region" description="Helical" evidence="18">
    <location>
        <begin position="128"/>
        <end position="149"/>
    </location>
</feature>
<dbReference type="GO" id="GO:0042128">
    <property type="term" value="P:nitrate assimilation"/>
    <property type="evidence" value="ECO:0007669"/>
    <property type="project" value="UniProtKB-KW"/>
</dbReference>
<dbReference type="InterPro" id="IPR051936">
    <property type="entry name" value="Heme-iron_electron_transfer"/>
</dbReference>
<feature type="binding site" description="axial binding residue" evidence="17">
    <location>
        <position position="60"/>
    </location>
    <ligand>
        <name>heme b</name>
        <dbReference type="ChEBI" id="CHEBI:60344"/>
        <label>1</label>
    </ligand>
    <ligandPart>
        <name>Fe</name>
        <dbReference type="ChEBI" id="CHEBI:18248"/>
    </ligandPart>
</feature>
<evidence type="ECO:0000313" key="21">
    <source>
        <dbReference type="Proteomes" id="UP000250561"/>
    </source>
</evidence>
<keyword evidence="13" id="KW-0534">Nitrate assimilation</keyword>
<keyword evidence="10 18" id="KW-1133">Transmembrane helix</keyword>
<dbReference type="InterPro" id="IPR003816">
    <property type="entry name" value="Nitrate_red_gam"/>
</dbReference>
<evidence type="ECO:0000256" key="14">
    <source>
        <dbReference type="ARBA" id="ARBA00023136"/>
    </source>
</evidence>
<sequence length="212" mass="23710">MIQYLNVFFYDIYPYICATVFFLGSWLRYDYGQYTWRASSSQMLDKRGMVIMVESVPYRHFGDFLRALVRHVNAALDVRVVFASGSEQLMAMVLGGICGVLTLIGGAGLLWRRLTNQRVRATSTTPDIIIMSILLIQCLLGLSTIPFSAQYPDGSEMMKLVGWAQSIVTFRGGSSEMLNGVAFVFRLHLVLGMTIFLLFPVHPTGACVERAV</sequence>
<evidence type="ECO:0000256" key="8">
    <source>
        <dbReference type="ARBA" id="ARBA00022723"/>
    </source>
</evidence>
<dbReference type="Pfam" id="PF02665">
    <property type="entry name" value="Nitrate_red_gam"/>
    <property type="match status" value="1"/>
</dbReference>
<dbReference type="InterPro" id="IPR023234">
    <property type="entry name" value="NarG-like_domain"/>
</dbReference>
<dbReference type="SUPFAM" id="SSF103501">
    <property type="entry name" value="Respiratory nitrate reductase 1 gamma chain"/>
    <property type="match status" value="1"/>
</dbReference>
<evidence type="ECO:0000256" key="12">
    <source>
        <dbReference type="ARBA" id="ARBA00023004"/>
    </source>
</evidence>
<keyword evidence="6 17" id="KW-0349">Heme</keyword>